<evidence type="ECO:0000313" key="2">
    <source>
        <dbReference type="Proteomes" id="UP000182486"/>
    </source>
</evidence>
<comment type="caution">
    <text evidence="1">The sequence shown here is derived from an EMBL/GenBank/DDBJ whole genome shotgun (WGS) entry which is preliminary data.</text>
</comment>
<keyword evidence="2" id="KW-1185">Reference proteome</keyword>
<gene>
    <name evidence="1" type="ORF">BG844_09450</name>
</gene>
<reference evidence="1 2" key="1">
    <citation type="submission" date="2016-09" db="EMBL/GenBank/DDBJ databases">
        <title>Couchioplanes caeruleus draft genome sequence.</title>
        <authorList>
            <person name="Sheehan J."/>
            <person name="Caffrey P."/>
        </authorList>
    </citation>
    <scope>NUCLEOTIDE SEQUENCE [LARGE SCALE GENOMIC DNA]</scope>
    <source>
        <strain evidence="1 2">DSM 43634</strain>
    </source>
</reference>
<dbReference type="AlphaFoldDB" id="A0A1K0GBC7"/>
<proteinExistence type="predicted"/>
<organism evidence="1 2">
    <name type="scientific">Couchioplanes caeruleus subsp. caeruleus</name>
    <dbReference type="NCBI Taxonomy" id="56427"/>
    <lineage>
        <taxon>Bacteria</taxon>
        <taxon>Bacillati</taxon>
        <taxon>Actinomycetota</taxon>
        <taxon>Actinomycetes</taxon>
        <taxon>Micromonosporales</taxon>
        <taxon>Micromonosporaceae</taxon>
        <taxon>Couchioplanes</taxon>
    </lineage>
</organism>
<sequence>MPVPRYSITDAAQAAACIRQLRLEAGDPDLDASFPATVLDDLDVDAVVEYTEAHRRVGPSVRAAELEHRAVLVEYQRQRETARYERRLFSVLQTGYQLGVHPVTYGAPMGLRSRQAVYDRRTRLTRKRAAAGERSLGDEGRAREWLDAHSAQLRALADTLVDCREELLELVDDGPAHDELVRNIDAAGTLLNSRRPTQDLCTAVALAVHLLRPAVARPASNPVVREQLAQGLRLLW</sequence>
<dbReference type="Proteomes" id="UP000182486">
    <property type="component" value="Unassembled WGS sequence"/>
</dbReference>
<protein>
    <submittedName>
        <fullName evidence="1">Uncharacterized protein</fullName>
    </submittedName>
</protein>
<dbReference type="EMBL" id="MEIA01000096">
    <property type="protein sequence ID" value="OJF14546.1"/>
    <property type="molecule type" value="Genomic_DNA"/>
</dbReference>
<name>A0A1K0GBC7_9ACTN</name>
<accession>A0A1K0GBC7</accession>
<evidence type="ECO:0000313" key="1">
    <source>
        <dbReference type="EMBL" id="OJF14546.1"/>
    </source>
</evidence>